<feature type="domain" description="DUF4097" evidence="1">
    <location>
        <begin position="89"/>
        <end position="331"/>
    </location>
</feature>
<dbReference type="Proteomes" id="UP001211065">
    <property type="component" value="Unassembled WGS sequence"/>
</dbReference>
<evidence type="ECO:0000313" key="3">
    <source>
        <dbReference type="Proteomes" id="UP001211065"/>
    </source>
</evidence>
<dbReference type="InterPro" id="IPR025164">
    <property type="entry name" value="Toastrack_DUF4097"/>
</dbReference>
<evidence type="ECO:0000259" key="1">
    <source>
        <dbReference type="Pfam" id="PF13349"/>
    </source>
</evidence>
<accession>A0AAD5TXY7</accession>
<comment type="caution">
    <text evidence="2">The sequence shown here is derived from an EMBL/GenBank/DDBJ whole genome shotgun (WGS) entry which is preliminary data.</text>
</comment>
<evidence type="ECO:0000313" key="2">
    <source>
        <dbReference type="EMBL" id="KAJ3214820.1"/>
    </source>
</evidence>
<sequence length="334" mass="37040">MAEGNVFISVDEVAEVKADVDFDIFPEYLRGQIHISEVKENGVYEILINTPPAPAGNNCLSSGDCSTFRSSSCERFYYNTCEIIVINLKLKLPKDKLKDLKIGASNFRISNEESKNLKLNVEKDLSLKTTNGRNFETESFSAKSSNGRIEMSNFKVKKSIVETSNGLVSIKNGEVEEDNSVESTNGRITVENFENGHLHSYSTFRSSNAMMIFDNANFNDVLVHTSNGRVTGTQMSVVTVFEAESTNGSIELQKLKMKSFNTRVKVQTSNGSVNLGLINFAGKFSLNTRNAKSDIVGDHIIFDSENKNKGHIEYGNQQELEVNTSNGKIKVNLL</sequence>
<keyword evidence="3" id="KW-1185">Reference proteome</keyword>
<gene>
    <name evidence="2" type="ORF">HK099_006640</name>
</gene>
<protein>
    <recommendedName>
        <fullName evidence="1">DUF4097 domain-containing protein</fullName>
    </recommendedName>
</protein>
<organism evidence="2 3">
    <name type="scientific">Clydaea vesicula</name>
    <dbReference type="NCBI Taxonomy" id="447962"/>
    <lineage>
        <taxon>Eukaryota</taxon>
        <taxon>Fungi</taxon>
        <taxon>Fungi incertae sedis</taxon>
        <taxon>Chytridiomycota</taxon>
        <taxon>Chytridiomycota incertae sedis</taxon>
        <taxon>Chytridiomycetes</taxon>
        <taxon>Lobulomycetales</taxon>
        <taxon>Lobulomycetaceae</taxon>
        <taxon>Clydaea</taxon>
    </lineage>
</organism>
<reference evidence="2" key="1">
    <citation type="submission" date="2020-05" db="EMBL/GenBank/DDBJ databases">
        <title>Phylogenomic resolution of chytrid fungi.</title>
        <authorList>
            <person name="Stajich J.E."/>
            <person name="Amses K."/>
            <person name="Simmons R."/>
            <person name="Seto K."/>
            <person name="Myers J."/>
            <person name="Bonds A."/>
            <person name="Quandt C.A."/>
            <person name="Barry K."/>
            <person name="Liu P."/>
            <person name="Grigoriev I."/>
            <person name="Longcore J.E."/>
            <person name="James T.Y."/>
        </authorList>
    </citation>
    <scope>NUCLEOTIDE SEQUENCE</scope>
    <source>
        <strain evidence="2">JEL0476</strain>
    </source>
</reference>
<proteinExistence type="predicted"/>
<name>A0AAD5TXY7_9FUNG</name>
<dbReference type="EMBL" id="JADGJW010000589">
    <property type="protein sequence ID" value="KAJ3214820.1"/>
    <property type="molecule type" value="Genomic_DNA"/>
</dbReference>
<dbReference type="Pfam" id="PF13349">
    <property type="entry name" value="DUF4097"/>
    <property type="match status" value="1"/>
</dbReference>
<dbReference type="AlphaFoldDB" id="A0AAD5TXY7"/>